<dbReference type="KEGG" id="plue:EWM63_29105"/>
<dbReference type="Pfam" id="PF10861">
    <property type="entry name" value="DUF2784"/>
    <property type="match status" value="1"/>
</dbReference>
<keyword evidence="3" id="KW-1185">Reference proteome</keyword>
<feature type="transmembrane region" description="Helical" evidence="1">
    <location>
        <begin position="97"/>
        <end position="116"/>
    </location>
</feature>
<accession>A0A4P6L4Y9</accession>
<dbReference type="OrthoDB" id="370375at2"/>
<evidence type="ECO:0000313" key="3">
    <source>
        <dbReference type="Proteomes" id="UP000290637"/>
    </source>
</evidence>
<reference evidence="2 3" key="1">
    <citation type="submission" date="2019-02" db="EMBL/GenBank/DDBJ databases">
        <title>Draft Genome Sequences of Six Type Strains of the Genus Massilia.</title>
        <authorList>
            <person name="Miess H."/>
            <person name="Frediansyhah A."/>
            <person name="Gross H."/>
        </authorList>
    </citation>
    <scope>NUCLEOTIDE SEQUENCE [LARGE SCALE GENOMIC DNA]</scope>
    <source>
        <strain evidence="2 3">DSM 17473</strain>
    </source>
</reference>
<feature type="transmembrane region" description="Helical" evidence="1">
    <location>
        <begin position="7"/>
        <end position="30"/>
    </location>
</feature>
<keyword evidence="1" id="KW-0812">Transmembrane</keyword>
<evidence type="ECO:0000313" key="2">
    <source>
        <dbReference type="EMBL" id="QBE66524.1"/>
    </source>
</evidence>
<dbReference type="InterPro" id="IPR021218">
    <property type="entry name" value="DUF2784"/>
</dbReference>
<proteinExistence type="predicted"/>
<sequence>MFYGFAATAVLVVHLGFIVFVLFGGLLATWRRWAIAIHLPAAAWGFAVEATGTGCPLTPLENALRARAGMARYEGGFIEHWLLSVIYPEGLTRDTQYALAGTVIVFNVLVYAWVFGRRKGK</sequence>
<protein>
    <submittedName>
        <fullName evidence="2">DUF2784 domain-containing protein</fullName>
    </submittedName>
</protein>
<evidence type="ECO:0000256" key="1">
    <source>
        <dbReference type="SAM" id="Phobius"/>
    </source>
</evidence>
<dbReference type="AlphaFoldDB" id="A0A4P6L4Y9"/>
<organism evidence="2 3">
    <name type="scientific">Pseudoduganella lutea</name>
    <dbReference type="NCBI Taxonomy" id="321985"/>
    <lineage>
        <taxon>Bacteria</taxon>
        <taxon>Pseudomonadati</taxon>
        <taxon>Pseudomonadota</taxon>
        <taxon>Betaproteobacteria</taxon>
        <taxon>Burkholderiales</taxon>
        <taxon>Oxalobacteraceae</taxon>
        <taxon>Telluria group</taxon>
        <taxon>Pseudoduganella</taxon>
    </lineage>
</organism>
<keyword evidence="1" id="KW-0472">Membrane</keyword>
<dbReference type="RefSeq" id="WP_130189631.1">
    <property type="nucleotide sequence ID" value="NZ_CP035913.1"/>
</dbReference>
<name>A0A4P6L4Y9_9BURK</name>
<dbReference type="EMBL" id="CP035913">
    <property type="protein sequence ID" value="QBE66524.1"/>
    <property type="molecule type" value="Genomic_DNA"/>
</dbReference>
<gene>
    <name evidence="2" type="ORF">EWM63_29105</name>
</gene>
<keyword evidence="1" id="KW-1133">Transmembrane helix</keyword>
<dbReference type="Proteomes" id="UP000290637">
    <property type="component" value="Chromosome"/>
</dbReference>